<evidence type="ECO:0000313" key="2">
    <source>
        <dbReference type="EMBL" id="KZP23957.1"/>
    </source>
</evidence>
<accession>A0A166MFP1</accession>
<name>A0A166MFP1_9AGAM</name>
<organism evidence="2 3">
    <name type="scientific">Athelia psychrophila</name>
    <dbReference type="NCBI Taxonomy" id="1759441"/>
    <lineage>
        <taxon>Eukaryota</taxon>
        <taxon>Fungi</taxon>
        <taxon>Dikarya</taxon>
        <taxon>Basidiomycota</taxon>
        <taxon>Agaricomycotina</taxon>
        <taxon>Agaricomycetes</taxon>
        <taxon>Agaricomycetidae</taxon>
        <taxon>Atheliales</taxon>
        <taxon>Atheliaceae</taxon>
        <taxon>Athelia</taxon>
    </lineage>
</organism>
<evidence type="ECO:0000313" key="3">
    <source>
        <dbReference type="Proteomes" id="UP000076532"/>
    </source>
</evidence>
<dbReference type="EMBL" id="KV417529">
    <property type="protein sequence ID" value="KZP23957.1"/>
    <property type="molecule type" value="Genomic_DNA"/>
</dbReference>
<feature type="region of interest" description="Disordered" evidence="1">
    <location>
        <begin position="110"/>
        <end position="134"/>
    </location>
</feature>
<sequence>MPVMSAGSNEAKYSDSRTGNARRADSGLRPNRYRRIRVARIAGHRLHQTQINVPNTTVLGSLSCAACRWRKDLERPYRPIQTAIKRLANTLKIVEIVSPQSSFLNTPNHPFASPHGPGQKYHGSSQPRGREIQDDITNPVPALTYLKIALVLNTLLGDIVDFITVPGSKRGIVHPPATARCVRPTRP</sequence>
<dbReference type="AlphaFoldDB" id="A0A166MFP1"/>
<proteinExistence type="predicted"/>
<reference evidence="2 3" key="1">
    <citation type="journal article" date="2016" name="Mol. Biol. Evol.">
        <title>Comparative Genomics of Early-Diverging Mushroom-Forming Fungi Provides Insights into the Origins of Lignocellulose Decay Capabilities.</title>
        <authorList>
            <person name="Nagy L.G."/>
            <person name="Riley R."/>
            <person name="Tritt A."/>
            <person name="Adam C."/>
            <person name="Daum C."/>
            <person name="Floudas D."/>
            <person name="Sun H."/>
            <person name="Yadav J.S."/>
            <person name="Pangilinan J."/>
            <person name="Larsson K.H."/>
            <person name="Matsuura K."/>
            <person name="Barry K."/>
            <person name="Labutti K."/>
            <person name="Kuo R."/>
            <person name="Ohm R.A."/>
            <person name="Bhattacharya S.S."/>
            <person name="Shirouzu T."/>
            <person name="Yoshinaga Y."/>
            <person name="Martin F.M."/>
            <person name="Grigoriev I.V."/>
            <person name="Hibbett D.S."/>
        </authorList>
    </citation>
    <scope>NUCLEOTIDE SEQUENCE [LARGE SCALE GENOMIC DNA]</scope>
    <source>
        <strain evidence="2 3">CBS 109695</strain>
    </source>
</reference>
<protein>
    <submittedName>
        <fullName evidence="2">Uncharacterized protein</fullName>
    </submittedName>
</protein>
<gene>
    <name evidence="2" type="ORF">FIBSPDRAFT_889187</name>
</gene>
<keyword evidence="3" id="KW-1185">Reference proteome</keyword>
<evidence type="ECO:0000256" key="1">
    <source>
        <dbReference type="SAM" id="MobiDB-lite"/>
    </source>
</evidence>
<feature type="region of interest" description="Disordered" evidence="1">
    <location>
        <begin position="1"/>
        <end position="31"/>
    </location>
</feature>
<dbReference type="Proteomes" id="UP000076532">
    <property type="component" value="Unassembled WGS sequence"/>
</dbReference>